<dbReference type="EMBL" id="ATBP01000468">
    <property type="protein sequence ID" value="ETR70190.1"/>
    <property type="molecule type" value="Genomic_DNA"/>
</dbReference>
<evidence type="ECO:0000313" key="1">
    <source>
        <dbReference type="EMBL" id="ETR70190.1"/>
    </source>
</evidence>
<evidence type="ECO:0000313" key="2">
    <source>
        <dbReference type="Proteomes" id="UP000189670"/>
    </source>
</evidence>
<protein>
    <recommendedName>
        <fullName evidence="3">DNA2/NAM7 helicase helicase domain-containing protein</fullName>
    </recommendedName>
</protein>
<name>A0A1V1P5U8_9BACT</name>
<proteinExistence type="predicted"/>
<comment type="caution">
    <text evidence="1">The sequence shown here is derived from an EMBL/GenBank/DDBJ whole genome shotgun (WGS) entry which is preliminary data.</text>
</comment>
<dbReference type="Proteomes" id="UP000189670">
    <property type="component" value="Unassembled WGS sequence"/>
</dbReference>
<sequence>MRHIPIRQILKRASRSLLALKPCFMMGPMSVAHYLKLGNIVFDIVVMDEASQIKPEDALGTIARGKQFVIPGTPYLIV</sequence>
<accession>A0A1V1P5U8</accession>
<evidence type="ECO:0008006" key="3">
    <source>
        <dbReference type="Google" id="ProtNLM"/>
    </source>
</evidence>
<reference evidence="2" key="1">
    <citation type="submission" date="2012-11" db="EMBL/GenBank/DDBJ databases">
        <authorList>
            <person name="Lucero-Rivera Y.E."/>
            <person name="Tovar-Ramirez D."/>
        </authorList>
    </citation>
    <scope>NUCLEOTIDE SEQUENCE [LARGE SCALE GENOMIC DNA]</scope>
    <source>
        <strain evidence="2">Araruama</strain>
    </source>
</reference>
<dbReference type="AlphaFoldDB" id="A0A1V1P5U8"/>
<dbReference type="Gene3D" id="3.40.50.300">
    <property type="entry name" value="P-loop containing nucleotide triphosphate hydrolases"/>
    <property type="match status" value="1"/>
</dbReference>
<dbReference type="InterPro" id="IPR027417">
    <property type="entry name" value="P-loop_NTPase"/>
</dbReference>
<organism evidence="1 2">
    <name type="scientific">Candidatus Magnetoglobus multicellularis str. Araruama</name>
    <dbReference type="NCBI Taxonomy" id="890399"/>
    <lineage>
        <taxon>Bacteria</taxon>
        <taxon>Pseudomonadati</taxon>
        <taxon>Thermodesulfobacteriota</taxon>
        <taxon>Desulfobacteria</taxon>
        <taxon>Desulfobacterales</taxon>
        <taxon>Desulfobacteraceae</taxon>
        <taxon>Candidatus Magnetoglobus</taxon>
    </lineage>
</organism>
<gene>
    <name evidence="1" type="ORF">OMM_08987</name>
</gene>